<reference evidence="2 3" key="1">
    <citation type="submission" date="2014-08" db="EMBL/GenBank/DDBJ databases">
        <title>Porphyromonas gulae strain:COT-052_OH1451 Genome sequencing.</title>
        <authorList>
            <person name="Wallis C."/>
            <person name="Deusch O."/>
            <person name="O'Flynn C."/>
            <person name="Davis I."/>
            <person name="Jospin G."/>
            <person name="Darling A.E."/>
            <person name="Coil D.A."/>
            <person name="Alexiev A."/>
            <person name="Horsfall A."/>
            <person name="Kirkwood N."/>
            <person name="Harris S."/>
            <person name="Eisen J.A."/>
        </authorList>
    </citation>
    <scope>NUCLEOTIDE SEQUENCE [LARGE SCALE GENOMIC DNA]</scope>
    <source>
        <strain evidence="3">COT-052 OH1451</strain>
    </source>
</reference>
<evidence type="ECO:0000256" key="1">
    <source>
        <dbReference type="SAM" id="Phobius"/>
    </source>
</evidence>
<dbReference type="OrthoDB" id="1013012at2"/>
<gene>
    <name evidence="2" type="ORF">HR08_08180</name>
</gene>
<dbReference type="STRING" id="111105.HR09_00855"/>
<dbReference type="Proteomes" id="UP000030130">
    <property type="component" value="Unassembled WGS sequence"/>
</dbReference>
<dbReference type="Pfam" id="PF20558">
    <property type="entry name" value="DUF6769"/>
    <property type="match status" value="1"/>
</dbReference>
<dbReference type="InterPro" id="IPR046660">
    <property type="entry name" value="DUF6769"/>
</dbReference>
<dbReference type="eggNOG" id="ENOG50337UH">
    <property type="taxonomic scope" value="Bacteria"/>
</dbReference>
<proteinExistence type="predicted"/>
<comment type="caution">
    <text evidence="2">The sequence shown here is derived from an EMBL/GenBank/DDBJ whole genome shotgun (WGS) entry which is preliminary data.</text>
</comment>
<organism evidence="2 3">
    <name type="scientific">Porphyromonas gulae</name>
    <dbReference type="NCBI Taxonomy" id="111105"/>
    <lineage>
        <taxon>Bacteria</taxon>
        <taxon>Pseudomonadati</taxon>
        <taxon>Bacteroidota</taxon>
        <taxon>Bacteroidia</taxon>
        <taxon>Bacteroidales</taxon>
        <taxon>Porphyromonadaceae</taxon>
        <taxon>Porphyromonas</taxon>
    </lineage>
</organism>
<keyword evidence="1" id="KW-1133">Transmembrane helix</keyword>
<feature type="transmembrane region" description="Helical" evidence="1">
    <location>
        <begin position="6"/>
        <end position="23"/>
    </location>
</feature>
<keyword evidence="1" id="KW-0812">Transmembrane</keyword>
<protein>
    <submittedName>
        <fullName evidence="2">Uncharacterized protein</fullName>
    </submittedName>
</protein>
<dbReference type="EMBL" id="JRAI01000066">
    <property type="protein sequence ID" value="KGN84678.1"/>
    <property type="molecule type" value="Genomic_DNA"/>
</dbReference>
<evidence type="ECO:0000313" key="3">
    <source>
        <dbReference type="Proteomes" id="UP000030130"/>
    </source>
</evidence>
<name>A0A0A2F0Z1_9PORP</name>
<sequence>MRKKLSIFFIGLASLVVLIIGIMPHHHHNKGMACLMAKHCHDDALSGSEHTHSEPTCVAKTFYLSASELRIKSRSSLCDECHDPHHIHLYPILFAVADLLLHPVDDHSADPEYGEYLVFYTPSEARPSHGLRAPPFIFS</sequence>
<dbReference type="AlphaFoldDB" id="A0A0A2F0Z1"/>
<accession>A0A0A2F0Z1</accession>
<keyword evidence="1" id="KW-0472">Membrane</keyword>
<evidence type="ECO:0000313" key="2">
    <source>
        <dbReference type="EMBL" id="KGN84678.1"/>
    </source>
</evidence>
<dbReference type="RefSeq" id="WP_026292144.1">
    <property type="nucleotide sequence ID" value="NZ_JQJE01000038.1"/>
</dbReference>